<reference evidence="3 4" key="1">
    <citation type="submission" date="2020-08" db="EMBL/GenBank/DDBJ databases">
        <title>Cohnella phylogeny.</title>
        <authorList>
            <person name="Dunlap C."/>
        </authorList>
    </citation>
    <scope>NUCLEOTIDE SEQUENCE [LARGE SCALE GENOMIC DNA]</scope>
    <source>
        <strain evidence="3 4">DSM 28246</strain>
    </source>
</reference>
<dbReference type="Proteomes" id="UP000547209">
    <property type="component" value="Unassembled WGS sequence"/>
</dbReference>
<comment type="caution">
    <text evidence="3">The sequence shown here is derived from an EMBL/GenBank/DDBJ whole genome shotgun (WGS) entry which is preliminary data.</text>
</comment>
<dbReference type="PRINTS" id="PR01438">
    <property type="entry name" value="UNVRSLSTRESS"/>
</dbReference>
<dbReference type="EMBL" id="JACJVP010000001">
    <property type="protein sequence ID" value="MBB6669234.1"/>
    <property type="molecule type" value="Genomic_DNA"/>
</dbReference>
<name>A0A7X0VE68_9BACL</name>
<evidence type="ECO:0000313" key="3">
    <source>
        <dbReference type="EMBL" id="MBB6669234.1"/>
    </source>
</evidence>
<gene>
    <name evidence="3" type="ORF">H7C19_00875</name>
</gene>
<evidence type="ECO:0000256" key="1">
    <source>
        <dbReference type="ARBA" id="ARBA00008791"/>
    </source>
</evidence>
<feature type="domain" description="UspA" evidence="2">
    <location>
        <begin position="3"/>
        <end position="142"/>
    </location>
</feature>
<protein>
    <submittedName>
        <fullName evidence="3">Universal stress protein</fullName>
    </submittedName>
</protein>
<dbReference type="RefSeq" id="WP_185140666.1">
    <property type="nucleotide sequence ID" value="NZ_JACJVP010000001.1"/>
</dbReference>
<dbReference type="InterPro" id="IPR006015">
    <property type="entry name" value="Universal_stress_UspA"/>
</dbReference>
<sequence>MKYVKIMVAYDGSNLSRKALRHAAQLADSYGSRMLVLHVYQVPIVNNGDFMLTLPPDWSQQYMQHSFGVLEQAKGLVPPSVEAEFKLVDGEPAETILEFAEEEGCDLIVMGSRGLGGIREFVLGSVSHNVMQHSKVPVLVVK</sequence>
<dbReference type="Gene3D" id="3.40.50.620">
    <property type="entry name" value="HUPs"/>
    <property type="match status" value="1"/>
</dbReference>
<dbReference type="InterPro" id="IPR006016">
    <property type="entry name" value="UspA"/>
</dbReference>
<dbReference type="InterPro" id="IPR014729">
    <property type="entry name" value="Rossmann-like_a/b/a_fold"/>
</dbReference>
<dbReference type="AlphaFoldDB" id="A0A7X0VE68"/>
<accession>A0A7X0VE68</accession>
<dbReference type="PANTHER" id="PTHR46268:SF6">
    <property type="entry name" value="UNIVERSAL STRESS PROTEIN UP12"/>
    <property type="match status" value="1"/>
</dbReference>
<keyword evidence="4" id="KW-1185">Reference proteome</keyword>
<organism evidence="3 4">
    <name type="scientific">Cohnella nanjingensis</name>
    <dbReference type="NCBI Taxonomy" id="1387779"/>
    <lineage>
        <taxon>Bacteria</taxon>
        <taxon>Bacillati</taxon>
        <taxon>Bacillota</taxon>
        <taxon>Bacilli</taxon>
        <taxon>Bacillales</taxon>
        <taxon>Paenibacillaceae</taxon>
        <taxon>Cohnella</taxon>
    </lineage>
</organism>
<comment type="similarity">
    <text evidence="1">Belongs to the universal stress protein A family.</text>
</comment>
<dbReference type="PANTHER" id="PTHR46268">
    <property type="entry name" value="STRESS RESPONSE PROTEIN NHAX"/>
    <property type="match status" value="1"/>
</dbReference>
<dbReference type="CDD" id="cd00293">
    <property type="entry name" value="USP-like"/>
    <property type="match status" value="1"/>
</dbReference>
<evidence type="ECO:0000313" key="4">
    <source>
        <dbReference type="Proteomes" id="UP000547209"/>
    </source>
</evidence>
<dbReference type="Pfam" id="PF00582">
    <property type="entry name" value="Usp"/>
    <property type="match status" value="1"/>
</dbReference>
<proteinExistence type="inferred from homology"/>
<dbReference type="SUPFAM" id="SSF52402">
    <property type="entry name" value="Adenine nucleotide alpha hydrolases-like"/>
    <property type="match status" value="1"/>
</dbReference>
<evidence type="ECO:0000259" key="2">
    <source>
        <dbReference type="Pfam" id="PF00582"/>
    </source>
</evidence>